<gene>
    <name evidence="3" type="ORF">CALVIDRAFT_308913</name>
</gene>
<evidence type="ECO:0000259" key="2">
    <source>
        <dbReference type="Pfam" id="PF21671"/>
    </source>
</evidence>
<name>A0A167I6Z3_CALVF</name>
<evidence type="ECO:0000313" key="3">
    <source>
        <dbReference type="EMBL" id="KZO92360.1"/>
    </source>
</evidence>
<feature type="domain" description="Protein CPL1-like" evidence="2">
    <location>
        <begin position="111"/>
        <end position="161"/>
    </location>
</feature>
<dbReference type="Proteomes" id="UP000076738">
    <property type="component" value="Unassembled WGS sequence"/>
</dbReference>
<dbReference type="InterPro" id="IPR048661">
    <property type="entry name" value="CPL1-like"/>
</dbReference>
<proteinExistence type="predicted"/>
<sequence length="186" mass="19691">MRLTQTPLLLFHSRHVFAPASSLAHSPTTFPASVLNAACPPSRSSSAPSAHNLNPSPSGVSRRGVQVNLPGSFSCPTGLTSCPIPEQFGQPLYERDMLEVPRMTGRTMHGECVDTMNDMDSCGGCATLGEGVQCGQVEGVRETACVAGKCQIFSCGYGYKLVMVNHPDGTAEQTCQRSLIGTLSPF</sequence>
<evidence type="ECO:0000256" key="1">
    <source>
        <dbReference type="SAM" id="MobiDB-lite"/>
    </source>
</evidence>
<dbReference type="AlphaFoldDB" id="A0A167I6Z3"/>
<dbReference type="Pfam" id="PF21671">
    <property type="entry name" value="CPL1-like"/>
    <property type="match status" value="1"/>
</dbReference>
<dbReference type="EMBL" id="KV417311">
    <property type="protein sequence ID" value="KZO92360.1"/>
    <property type="molecule type" value="Genomic_DNA"/>
</dbReference>
<dbReference type="OrthoDB" id="439917at2759"/>
<dbReference type="InterPro" id="IPR038955">
    <property type="entry name" value="PriA/CPL1_fungi"/>
</dbReference>
<feature type="compositionally biased region" description="Low complexity" evidence="1">
    <location>
        <begin position="41"/>
        <end position="50"/>
    </location>
</feature>
<accession>A0A167I6Z3</accession>
<reference evidence="3 4" key="1">
    <citation type="journal article" date="2016" name="Mol. Biol. Evol.">
        <title>Comparative Genomics of Early-Diverging Mushroom-Forming Fungi Provides Insights into the Origins of Lignocellulose Decay Capabilities.</title>
        <authorList>
            <person name="Nagy L.G."/>
            <person name="Riley R."/>
            <person name="Tritt A."/>
            <person name="Adam C."/>
            <person name="Daum C."/>
            <person name="Floudas D."/>
            <person name="Sun H."/>
            <person name="Yadav J.S."/>
            <person name="Pangilinan J."/>
            <person name="Larsson K.H."/>
            <person name="Matsuura K."/>
            <person name="Barry K."/>
            <person name="Labutti K."/>
            <person name="Kuo R."/>
            <person name="Ohm R.A."/>
            <person name="Bhattacharya S.S."/>
            <person name="Shirouzu T."/>
            <person name="Yoshinaga Y."/>
            <person name="Martin F.M."/>
            <person name="Grigoriev I.V."/>
            <person name="Hibbett D.S."/>
        </authorList>
    </citation>
    <scope>NUCLEOTIDE SEQUENCE [LARGE SCALE GENOMIC DNA]</scope>
    <source>
        <strain evidence="3 4">TUFC12733</strain>
    </source>
</reference>
<protein>
    <recommendedName>
        <fullName evidence="2">Protein CPL1-like domain-containing protein</fullName>
    </recommendedName>
</protein>
<evidence type="ECO:0000313" key="4">
    <source>
        <dbReference type="Proteomes" id="UP000076738"/>
    </source>
</evidence>
<keyword evidence="4" id="KW-1185">Reference proteome</keyword>
<feature type="region of interest" description="Disordered" evidence="1">
    <location>
        <begin position="41"/>
        <end position="63"/>
    </location>
</feature>
<dbReference type="PANTHER" id="PTHR35192:SF2">
    <property type="entry name" value="APPLE DOMAIN-CONTAINING PROTEIN"/>
    <property type="match status" value="1"/>
</dbReference>
<dbReference type="PANTHER" id="PTHR35192">
    <property type="entry name" value="PROTEIN, PUTATIVE-RELATED"/>
    <property type="match status" value="1"/>
</dbReference>
<dbReference type="STRING" id="1330018.A0A167I6Z3"/>
<organism evidence="3 4">
    <name type="scientific">Calocera viscosa (strain TUFC12733)</name>
    <dbReference type="NCBI Taxonomy" id="1330018"/>
    <lineage>
        <taxon>Eukaryota</taxon>
        <taxon>Fungi</taxon>
        <taxon>Dikarya</taxon>
        <taxon>Basidiomycota</taxon>
        <taxon>Agaricomycotina</taxon>
        <taxon>Dacrymycetes</taxon>
        <taxon>Dacrymycetales</taxon>
        <taxon>Dacrymycetaceae</taxon>
        <taxon>Calocera</taxon>
    </lineage>
</organism>